<keyword evidence="8" id="KW-0963">Cytoplasm</keyword>
<evidence type="ECO:0000256" key="4">
    <source>
        <dbReference type="ARBA" id="ARBA00022832"/>
    </source>
</evidence>
<reference evidence="10 11" key="1">
    <citation type="submission" date="2023-07" db="EMBL/GenBank/DDBJ databases">
        <title>Genomic Encyclopedia of Type Strains, Phase IV (KMG-IV): sequencing the most valuable type-strain genomes for metagenomic binning, comparative biology and taxonomic classification.</title>
        <authorList>
            <person name="Goeker M."/>
        </authorList>
    </citation>
    <scope>NUCLEOTIDE SEQUENCE [LARGE SCALE GENOMIC DNA]</scope>
    <source>
        <strain evidence="10 11">DSM 29005</strain>
    </source>
</reference>
<evidence type="ECO:0000256" key="5">
    <source>
        <dbReference type="ARBA" id="ARBA00022842"/>
    </source>
</evidence>
<dbReference type="Gene3D" id="3.90.470.20">
    <property type="entry name" value="4'-phosphopantetheinyl transferase domain"/>
    <property type="match status" value="1"/>
</dbReference>
<sequence length="132" mass="15018">MGIGLGMDLVELNRINLSLERSSGNIIKKVLHPSEIERYEELEQPKRKLEWFAGRLAAKEAVKKAIGNSIEMKLRLIDIIIRNDRLGKPCVQLSEEKKTGFEEYAIEITITHSERTAAAVAILYPKQVFNIQ</sequence>
<keyword evidence="4 8" id="KW-0276">Fatty acid metabolism</keyword>
<dbReference type="SUPFAM" id="SSF56214">
    <property type="entry name" value="4'-phosphopantetheinyl transferase"/>
    <property type="match status" value="1"/>
</dbReference>
<name>A0ABT9ZAM8_9BACI</name>
<dbReference type="EMBL" id="JAUSUD010000001">
    <property type="protein sequence ID" value="MDQ0229080.1"/>
    <property type="molecule type" value="Genomic_DNA"/>
</dbReference>
<evidence type="ECO:0000259" key="9">
    <source>
        <dbReference type="Pfam" id="PF01648"/>
    </source>
</evidence>
<keyword evidence="2 8" id="KW-0808">Transferase</keyword>
<comment type="function">
    <text evidence="8">Transfers the 4'-phosphopantetheine moiety from coenzyme A to a Ser of acyl-carrier-protein.</text>
</comment>
<keyword evidence="5 8" id="KW-0460">Magnesium</keyword>
<keyword evidence="1 8" id="KW-0444">Lipid biosynthesis</keyword>
<dbReference type="NCBIfam" id="TIGR00556">
    <property type="entry name" value="pantethn_trn"/>
    <property type="match status" value="1"/>
</dbReference>
<keyword evidence="11" id="KW-1185">Reference proteome</keyword>
<keyword evidence="3 8" id="KW-0479">Metal-binding</keyword>
<dbReference type="Proteomes" id="UP001234495">
    <property type="component" value="Unassembled WGS sequence"/>
</dbReference>
<dbReference type="InterPro" id="IPR004568">
    <property type="entry name" value="Ppantetheine-prot_Trfase_dom"/>
</dbReference>
<evidence type="ECO:0000256" key="7">
    <source>
        <dbReference type="ARBA" id="ARBA00023160"/>
    </source>
</evidence>
<comment type="catalytic activity">
    <reaction evidence="8">
        <text>apo-[ACP] + CoA = holo-[ACP] + adenosine 3',5'-bisphosphate + H(+)</text>
        <dbReference type="Rhea" id="RHEA:12068"/>
        <dbReference type="Rhea" id="RHEA-COMP:9685"/>
        <dbReference type="Rhea" id="RHEA-COMP:9690"/>
        <dbReference type="ChEBI" id="CHEBI:15378"/>
        <dbReference type="ChEBI" id="CHEBI:29999"/>
        <dbReference type="ChEBI" id="CHEBI:57287"/>
        <dbReference type="ChEBI" id="CHEBI:58343"/>
        <dbReference type="ChEBI" id="CHEBI:64479"/>
        <dbReference type="EC" id="2.7.8.7"/>
    </reaction>
</comment>
<proteinExistence type="inferred from homology"/>
<comment type="similarity">
    <text evidence="8">Belongs to the P-Pant transferase superfamily. AcpS family.</text>
</comment>
<dbReference type="EC" id="2.7.8.7" evidence="8"/>
<evidence type="ECO:0000313" key="10">
    <source>
        <dbReference type="EMBL" id="MDQ0229080.1"/>
    </source>
</evidence>
<evidence type="ECO:0000313" key="11">
    <source>
        <dbReference type="Proteomes" id="UP001234495"/>
    </source>
</evidence>
<evidence type="ECO:0000256" key="6">
    <source>
        <dbReference type="ARBA" id="ARBA00023098"/>
    </source>
</evidence>
<dbReference type="InterPro" id="IPR002582">
    <property type="entry name" value="ACPS"/>
</dbReference>
<dbReference type="NCBIfam" id="TIGR00516">
    <property type="entry name" value="acpS"/>
    <property type="match status" value="1"/>
</dbReference>
<dbReference type="HAMAP" id="MF_00101">
    <property type="entry name" value="AcpS"/>
    <property type="match status" value="1"/>
</dbReference>
<accession>A0ABT9ZAM8</accession>
<keyword evidence="7 8" id="KW-0275">Fatty acid biosynthesis</keyword>
<feature type="binding site" evidence="8">
    <location>
        <position position="8"/>
    </location>
    <ligand>
        <name>Mg(2+)</name>
        <dbReference type="ChEBI" id="CHEBI:18420"/>
    </ligand>
</feature>
<dbReference type="InterPro" id="IPR037143">
    <property type="entry name" value="4-PPantetheinyl_Trfase_dom_sf"/>
</dbReference>
<comment type="subcellular location">
    <subcellularLocation>
        <location evidence="8">Cytoplasm</location>
    </subcellularLocation>
</comment>
<protein>
    <recommendedName>
        <fullName evidence="8">Holo-[acyl-carrier-protein] synthase</fullName>
        <shortName evidence="8">Holo-ACP synthase</shortName>
        <ecNumber evidence="8">2.7.8.7</ecNumber>
    </recommendedName>
    <alternativeName>
        <fullName evidence="8">4'-phosphopantetheinyl transferase AcpS</fullName>
    </alternativeName>
</protein>
<evidence type="ECO:0000256" key="1">
    <source>
        <dbReference type="ARBA" id="ARBA00022516"/>
    </source>
</evidence>
<keyword evidence="6 8" id="KW-0443">Lipid metabolism</keyword>
<organism evidence="10 11">
    <name type="scientific">Metabacillus malikii</name>
    <dbReference type="NCBI Taxonomy" id="1504265"/>
    <lineage>
        <taxon>Bacteria</taxon>
        <taxon>Bacillati</taxon>
        <taxon>Bacillota</taxon>
        <taxon>Bacilli</taxon>
        <taxon>Bacillales</taxon>
        <taxon>Bacillaceae</taxon>
        <taxon>Metabacillus</taxon>
    </lineage>
</organism>
<evidence type="ECO:0000256" key="8">
    <source>
        <dbReference type="HAMAP-Rule" id="MF_00101"/>
    </source>
</evidence>
<feature type="binding site" evidence="8">
    <location>
        <position position="60"/>
    </location>
    <ligand>
        <name>Mg(2+)</name>
        <dbReference type="ChEBI" id="CHEBI:18420"/>
    </ligand>
</feature>
<dbReference type="RefSeq" id="WP_307336186.1">
    <property type="nucleotide sequence ID" value="NZ_JAUSUD010000001.1"/>
</dbReference>
<evidence type="ECO:0000256" key="3">
    <source>
        <dbReference type="ARBA" id="ARBA00022723"/>
    </source>
</evidence>
<comment type="caution">
    <text evidence="10">The sequence shown here is derived from an EMBL/GenBank/DDBJ whole genome shotgun (WGS) entry which is preliminary data.</text>
</comment>
<dbReference type="InterPro" id="IPR008278">
    <property type="entry name" value="4-PPantetheinyl_Trfase_dom"/>
</dbReference>
<dbReference type="Pfam" id="PF01648">
    <property type="entry name" value="ACPS"/>
    <property type="match status" value="1"/>
</dbReference>
<comment type="cofactor">
    <cofactor evidence="8">
        <name>Mg(2+)</name>
        <dbReference type="ChEBI" id="CHEBI:18420"/>
    </cofactor>
</comment>
<feature type="domain" description="4'-phosphopantetheinyl transferase" evidence="9">
    <location>
        <begin position="4"/>
        <end position="105"/>
    </location>
</feature>
<evidence type="ECO:0000256" key="2">
    <source>
        <dbReference type="ARBA" id="ARBA00022679"/>
    </source>
</evidence>
<gene>
    <name evidence="8" type="primary">acpS</name>
    <name evidence="10" type="ORF">J2S19_000330</name>
</gene>
<dbReference type="GO" id="GO:0008897">
    <property type="term" value="F:holo-[acyl-carrier-protein] synthase activity"/>
    <property type="evidence" value="ECO:0007669"/>
    <property type="project" value="UniProtKB-EC"/>
</dbReference>